<protein>
    <submittedName>
        <fullName evidence="4">Uncharacterized protein LOC114329035</fullName>
    </submittedName>
</protein>
<feature type="signal peptide" evidence="2">
    <location>
        <begin position="1"/>
        <end position="19"/>
    </location>
</feature>
<dbReference type="PROSITE" id="PS50015">
    <property type="entry name" value="SAP_B"/>
    <property type="match status" value="1"/>
</dbReference>
<gene>
    <name evidence="4" type="primary">LOC114329035</name>
</gene>
<sequence>MKATLVLAVLVCVVGLTVSAPQTSDHCNACVGFSSMVKNYVLNQRPLEEVEKDSEDLCQRFYDMKVRNFCENKLISKVDEIYYRLTDLKTPQEVCAILKYC</sequence>
<dbReference type="AlphaFoldDB" id="A0A6P7FL77"/>
<feature type="chain" id="PRO_5028415114" evidence="2">
    <location>
        <begin position="20"/>
        <end position="101"/>
    </location>
</feature>
<reference evidence="4" key="1">
    <citation type="submission" date="2025-08" db="UniProtKB">
        <authorList>
            <consortium name="RefSeq"/>
        </authorList>
    </citation>
    <scope>IDENTIFICATION</scope>
    <source>
        <tissue evidence="4">Whole insect</tissue>
    </source>
</reference>
<name>A0A6P7FL77_DIAVI</name>
<accession>A0A6P7FL77</accession>
<evidence type="ECO:0000259" key="3">
    <source>
        <dbReference type="PROSITE" id="PS50015"/>
    </source>
</evidence>
<dbReference type="Gene3D" id="1.10.225.10">
    <property type="entry name" value="Saposin-like"/>
    <property type="match status" value="1"/>
</dbReference>
<keyword evidence="2" id="KW-0732">Signal</keyword>
<evidence type="ECO:0000256" key="2">
    <source>
        <dbReference type="SAM" id="SignalP"/>
    </source>
</evidence>
<feature type="domain" description="Saposin B-type" evidence="3">
    <location>
        <begin position="23"/>
        <end position="101"/>
    </location>
</feature>
<dbReference type="KEGG" id="dvv:114329035"/>
<proteinExistence type="predicted"/>
<dbReference type="InterPro" id="IPR008139">
    <property type="entry name" value="SaposinB_dom"/>
</dbReference>
<evidence type="ECO:0000313" key="4">
    <source>
        <dbReference type="RefSeq" id="XP_028133845.1"/>
    </source>
</evidence>
<evidence type="ECO:0000256" key="1">
    <source>
        <dbReference type="ARBA" id="ARBA00023157"/>
    </source>
</evidence>
<organism evidence="4">
    <name type="scientific">Diabrotica virgifera virgifera</name>
    <name type="common">western corn rootworm</name>
    <dbReference type="NCBI Taxonomy" id="50390"/>
    <lineage>
        <taxon>Eukaryota</taxon>
        <taxon>Metazoa</taxon>
        <taxon>Ecdysozoa</taxon>
        <taxon>Arthropoda</taxon>
        <taxon>Hexapoda</taxon>
        <taxon>Insecta</taxon>
        <taxon>Pterygota</taxon>
        <taxon>Neoptera</taxon>
        <taxon>Endopterygota</taxon>
        <taxon>Coleoptera</taxon>
        <taxon>Polyphaga</taxon>
        <taxon>Cucujiformia</taxon>
        <taxon>Chrysomeloidea</taxon>
        <taxon>Chrysomelidae</taxon>
        <taxon>Galerucinae</taxon>
        <taxon>Diabroticina</taxon>
        <taxon>Diabroticites</taxon>
        <taxon>Diabrotica</taxon>
    </lineage>
</organism>
<keyword evidence="1" id="KW-1015">Disulfide bond</keyword>
<dbReference type="SUPFAM" id="SSF47862">
    <property type="entry name" value="Saposin"/>
    <property type="match status" value="1"/>
</dbReference>
<dbReference type="InParanoid" id="A0A6P7FL77"/>
<dbReference type="InterPro" id="IPR011001">
    <property type="entry name" value="Saposin-like"/>
</dbReference>
<dbReference type="RefSeq" id="XP_028133845.1">
    <property type="nucleotide sequence ID" value="XM_028278044.1"/>
</dbReference>